<dbReference type="Proteomes" id="UP001241848">
    <property type="component" value="Unassembled WGS sequence"/>
</dbReference>
<reference evidence="2 3" key="1">
    <citation type="submission" date="2022-10" db="EMBL/GenBank/DDBJ databases">
        <title>Paenibacillus description and whole genome data of maize root bacterial community.</title>
        <authorList>
            <person name="Marton D."/>
            <person name="Farkas M."/>
            <person name="Cserhati M."/>
        </authorList>
    </citation>
    <scope>NUCLEOTIDE SEQUENCE [LARGE SCALE GENOMIC DNA]</scope>
    <source>
        <strain evidence="2 3">P96</strain>
    </source>
</reference>
<evidence type="ECO:0000256" key="1">
    <source>
        <dbReference type="SAM" id="MobiDB-lite"/>
    </source>
</evidence>
<name>A0ABT9FL59_9BACL</name>
<proteinExistence type="predicted"/>
<dbReference type="RefSeq" id="WP_305753096.1">
    <property type="nucleotide sequence ID" value="NZ_JAPCKK010000001.1"/>
</dbReference>
<comment type="caution">
    <text evidence="2">The sequence shown here is derived from an EMBL/GenBank/DDBJ whole genome shotgun (WGS) entry which is preliminary data.</text>
</comment>
<feature type="region of interest" description="Disordered" evidence="1">
    <location>
        <begin position="66"/>
        <end position="98"/>
    </location>
</feature>
<sequence length="98" mass="10796">MARKKSDAEKLVTVQATVPVVIWRANRPLSEQQHEDLARKLQAEQERTGVKVMLAPNSVDVEIGTDTVEQQQSAQSEEEQQTVEPKDDQPTASGVADA</sequence>
<keyword evidence="3" id="KW-1185">Reference proteome</keyword>
<evidence type="ECO:0000313" key="2">
    <source>
        <dbReference type="EMBL" id="MDP4095468.1"/>
    </source>
</evidence>
<gene>
    <name evidence="2" type="ORF">OIN60_01505</name>
</gene>
<accession>A0ABT9FL59</accession>
<dbReference type="EMBL" id="JAPCKK010000001">
    <property type="protein sequence ID" value="MDP4095468.1"/>
    <property type="molecule type" value="Genomic_DNA"/>
</dbReference>
<protein>
    <submittedName>
        <fullName evidence="2">Uncharacterized protein</fullName>
    </submittedName>
</protein>
<organism evidence="2 3">
    <name type="scientific">Paenibacillus zeirhizosphaerae</name>
    <dbReference type="NCBI Taxonomy" id="2987519"/>
    <lineage>
        <taxon>Bacteria</taxon>
        <taxon>Bacillati</taxon>
        <taxon>Bacillota</taxon>
        <taxon>Bacilli</taxon>
        <taxon>Bacillales</taxon>
        <taxon>Paenibacillaceae</taxon>
        <taxon>Paenibacillus</taxon>
    </lineage>
</organism>
<evidence type="ECO:0000313" key="3">
    <source>
        <dbReference type="Proteomes" id="UP001241848"/>
    </source>
</evidence>